<sequence>MKKHMTVLFVLCALLLVLSPAFAAGTKEVASGPVTLTFVETMTSPSRTTQILELIAKYEAQNPNVKINLVSPPYEQADNKLTLMLNSNQELDIIEVRDHTVKQFVNNNKLVDLTSYLKAWDQGDDLLPLTMTAAKTVNDTPYLLPQFFFVKGLFVRTDILAKHGFTTMPKTIDELYKMSIAITGKAPNQYGFGFRGKGSAFKISDILILSDVANINVDNIYKTTDGTFAFSTPAARKAVAAYVDLYKKAVPSDGINWGFNEQVNGFISGTTPFLVQDPDTVSMVAEALDPSQWTVIPMPVGASGKTYLDYGFAGLGIPTTSKHKDLAWDFISFMINAENNADFCRAYGPLPVHTSTYANDPYFSSGVYKSWEIEMSDPATYVFVKYPLDNPKYPAWAQIQEQTMQSLLLGSTTVDQAIKSWEDYWK</sequence>
<comment type="caution">
    <text evidence="1">The sequence shown here is derived from an EMBL/GenBank/DDBJ whole genome shotgun (WGS) entry which is preliminary data.</text>
</comment>
<dbReference type="AlphaFoldDB" id="A0A645A4V4"/>
<protein>
    <recommendedName>
        <fullName evidence="2">ABC transporter-binding protein</fullName>
    </recommendedName>
</protein>
<dbReference type="Pfam" id="PF01547">
    <property type="entry name" value="SBP_bac_1"/>
    <property type="match status" value="1"/>
</dbReference>
<accession>A0A645A4V4</accession>
<dbReference type="EMBL" id="VSSQ01011788">
    <property type="protein sequence ID" value="MPM47718.1"/>
    <property type="molecule type" value="Genomic_DNA"/>
</dbReference>
<name>A0A645A4V4_9ZZZZ</name>
<dbReference type="PANTHER" id="PTHR43649:SF12">
    <property type="entry name" value="DIACETYLCHITOBIOSE BINDING PROTEIN DASA"/>
    <property type="match status" value="1"/>
</dbReference>
<evidence type="ECO:0008006" key="2">
    <source>
        <dbReference type="Google" id="ProtNLM"/>
    </source>
</evidence>
<reference evidence="1" key="1">
    <citation type="submission" date="2019-08" db="EMBL/GenBank/DDBJ databases">
        <authorList>
            <person name="Kucharzyk K."/>
            <person name="Murdoch R.W."/>
            <person name="Higgins S."/>
            <person name="Loffler F."/>
        </authorList>
    </citation>
    <scope>NUCLEOTIDE SEQUENCE</scope>
</reference>
<dbReference type="InterPro" id="IPR006059">
    <property type="entry name" value="SBP"/>
</dbReference>
<gene>
    <name evidence="1" type="ORF">SDC9_94432</name>
</gene>
<proteinExistence type="predicted"/>
<dbReference type="PANTHER" id="PTHR43649">
    <property type="entry name" value="ARABINOSE-BINDING PROTEIN-RELATED"/>
    <property type="match status" value="1"/>
</dbReference>
<dbReference type="SUPFAM" id="SSF53850">
    <property type="entry name" value="Periplasmic binding protein-like II"/>
    <property type="match status" value="1"/>
</dbReference>
<dbReference type="CDD" id="cd13585">
    <property type="entry name" value="PBP2_TMBP_like"/>
    <property type="match status" value="1"/>
</dbReference>
<evidence type="ECO:0000313" key="1">
    <source>
        <dbReference type="EMBL" id="MPM47718.1"/>
    </source>
</evidence>
<organism evidence="1">
    <name type="scientific">bioreactor metagenome</name>
    <dbReference type="NCBI Taxonomy" id="1076179"/>
    <lineage>
        <taxon>unclassified sequences</taxon>
        <taxon>metagenomes</taxon>
        <taxon>ecological metagenomes</taxon>
    </lineage>
</organism>
<dbReference type="Gene3D" id="3.40.190.10">
    <property type="entry name" value="Periplasmic binding protein-like II"/>
    <property type="match status" value="1"/>
</dbReference>
<dbReference type="InterPro" id="IPR050490">
    <property type="entry name" value="Bact_solute-bd_prot1"/>
</dbReference>